<evidence type="ECO:0000259" key="8">
    <source>
        <dbReference type="PROSITE" id="PS50011"/>
    </source>
</evidence>
<dbReference type="PROSITE" id="PS50237">
    <property type="entry name" value="HECT"/>
    <property type="match status" value="1"/>
</dbReference>
<reference evidence="11" key="1">
    <citation type="journal article" date="2010" name="Nat. Biotechnol.">
        <title>Draft genome sequence of the oilseed species Ricinus communis.</title>
        <authorList>
            <person name="Chan A.P."/>
            <person name="Crabtree J."/>
            <person name="Zhao Q."/>
            <person name="Lorenzi H."/>
            <person name="Orvis J."/>
            <person name="Puiu D."/>
            <person name="Melake-Berhan A."/>
            <person name="Jones K.M."/>
            <person name="Redman J."/>
            <person name="Chen G."/>
            <person name="Cahoon E.B."/>
            <person name="Gedil M."/>
            <person name="Stanke M."/>
            <person name="Haas B.J."/>
            <person name="Wortman J.R."/>
            <person name="Fraser-Liggett C.M."/>
            <person name="Ravel J."/>
            <person name="Rabinowicz P.D."/>
        </authorList>
    </citation>
    <scope>NUCLEOTIDE SEQUENCE [LARGE SCALE GENOMIC DNA]</scope>
    <source>
        <strain evidence="11">cv. Hale</strain>
    </source>
</reference>
<keyword evidence="2" id="KW-0808">Transferase</keyword>
<protein>
    <recommendedName>
        <fullName evidence="12">Mitogen-activated protein kinase kinase kinase</fullName>
    </recommendedName>
</protein>
<feature type="domain" description="HECT" evidence="9">
    <location>
        <begin position="1"/>
        <end position="71"/>
    </location>
</feature>
<evidence type="ECO:0000313" key="10">
    <source>
        <dbReference type="EMBL" id="EEF34555.1"/>
    </source>
</evidence>
<accession>B9SPD3</accession>
<dbReference type="GO" id="GO:0005737">
    <property type="term" value="C:cytoplasm"/>
    <property type="evidence" value="ECO:0000318"/>
    <property type="project" value="GO_Central"/>
</dbReference>
<dbReference type="Gene3D" id="1.10.510.10">
    <property type="entry name" value="Transferase(Phosphotransferase) domain 1"/>
    <property type="match status" value="1"/>
</dbReference>
<keyword evidence="6" id="KW-0067">ATP-binding</keyword>
<keyword evidence="5 7" id="KW-0833">Ubl conjugation pathway</keyword>
<dbReference type="OrthoDB" id="842188at2759"/>
<dbReference type="GO" id="GO:0004709">
    <property type="term" value="F:MAP kinase kinase kinase activity"/>
    <property type="evidence" value="ECO:0000318"/>
    <property type="project" value="GO_Central"/>
</dbReference>
<dbReference type="PANTHER" id="PTHR48016">
    <property type="entry name" value="MAP KINASE KINASE KINASE SSK2-RELATED-RELATED"/>
    <property type="match status" value="1"/>
</dbReference>
<gene>
    <name evidence="10" type="ORF">RCOM_0497300</name>
</gene>
<dbReference type="PANTHER" id="PTHR48016:SF61">
    <property type="entry name" value="PROTEIN KINASE DOMAIN-CONTAINING PROTEIN"/>
    <property type="match status" value="1"/>
</dbReference>
<evidence type="ECO:0000256" key="3">
    <source>
        <dbReference type="ARBA" id="ARBA00022741"/>
    </source>
</evidence>
<evidence type="ECO:0000256" key="7">
    <source>
        <dbReference type="PROSITE-ProRule" id="PRU00104"/>
    </source>
</evidence>
<dbReference type="AlphaFoldDB" id="B9SPD3"/>
<feature type="domain" description="Protein kinase" evidence="8">
    <location>
        <begin position="116"/>
        <end position="362"/>
    </location>
</feature>
<dbReference type="InterPro" id="IPR000569">
    <property type="entry name" value="HECT_dom"/>
</dbReference>
<dbReference type="PROSITE" id="PS50011">
    <property type="entry name" value="PROTEIN_KINASE_DOM"/>
    <property type="match status" value="1"/>
</dbReference>
<dbReference type="InterPro" id="IPR008271">
    <property type="entry name" value="Ser/Thr_kinase_AS"/>
</dbReference>
<keyword evidence="4" id="KW-0418">Kinase</keyword>
<dbReference type="InterPro" id="IPR035983">
    <property type="entry name" value="Hect_E3_ubiquitin_ligase"/>
</dbReference>
<dbReference type="EMBL" id="EQ974065">
    <property type="protein sequence ID" value="EEF34555.1"/>
    <property type="molecule type" value="Genomic_DNA"/>
</dbReference>
<evidence type="ECO:0000256" key="1">
    <source>
        <dbReference type="ARBA" id="ARBA00006529"/>
    </source>
</evidence>
<evidence type="ECO:0000256" key="4">
    <source>
        <dbReference type="ARBA" id="ARBA00022777"/>
    </source>
</evidence>
<dbReference type="GO" id="GO:0005524">
    <property type="term" value="F:ATP binding"/>
    <property type="evidence" value="ECO:0007669"/>
    <property type="project" value="UniProtKB-KW"/>
</dbReference>
<evidence type="ECO:0000256" key="6">
    <source>
        <dbReference type="ARBA" id="ARBA00022840"/>
    </source>
</evidence>
<evidence type="ECO:0000256" key="2">
    <source>
        <dbReference type="ARBA" id="ARBA00022679"/>
    </source>
</evidence>
<evidence type="ECO:0008006" key="12">
    <source>
        <dbReference type="Google" id="ProtNLM"/>
    </source>
</evidence>
<dbReference type="SUPFAM" id="SSF56112">
    <property type="entry name" value="Protein kinase-like (PK-like)"/>
    <property type="match status" value="1"/>
</dbReference>
<dbReference type="OMA" id="DAQQCIF"/>
<dbReference type="Pfam" id="PF00632">
    <property type="entry name" value="HECT"/>
    <property type="match status" value="1"/>
</dbReference>
<dbReference type="InterPro" id="IPR011009">
    <property type="entry name" value="Kinase-like_dom_sf"/>
</dbReference>
<dbReference type="PROSITE" id="PS00108">
    <property type="entry name" value="PROTEIN_KINASE_ST"/>
    <property type="match status" value="1"/>
</dbReference>
<dbReference type="SUPFAM" id="SSF56204">
    <property type="entry name" value="Hect, E3 ligase catalytic domain"/>
    <property type="match status" value="1"/>
</dbReference>
<dbReference type="InterPro" id="IPR000719">
    <property type="entry name" value="Prot_kinase_dom"/>
</dbReference>
<dbReference type="Proteomes" id="UP000008311">
    <property type="component" value="Unassembled WGS sequence"/>
</dbReference>
<organism evidence="10 11">
    <name type="scientific">Ricinus communis</name>
    <name type="common">Castor bean</name>
    <dbReference type="NCBI Taxonomy" id="3988"/>
    <lineage>
        <taxon>Eukaryota</taxon>
        <taxon>Viridiplantae</taxon>
        <taxon>Streptophyta</taxon>
        <taxon>Embryophyta</taxon>
        <taxon>Tracheophyta</taxon>
        <taxon>Spermatophyta</taxon>
        <taxon>Magnoliopsida</taxon>
        <taxon>eudicotyledons</taxon>
        <taxon>Gunneridae</taxon>
        <taxon>Pentapetalae</taxon>
        <taxon>rosids</taxon>
        <taxon>fabids</taxon>
        <taxon>Malpighiales</taxon>
        <taxon>Euphorbiaceae</taxon>
        <taxon>Acalyphoideae</taxon>
        <taxon>Acalypheae</taxon>
        <taxon>Ricinus</taxon>
    </lineage>
</organism>
<evidence type="ECO:0000313" key="11">
    <source>
        <dbReference type="Proteomes" id="UP000008311"/>
    </source>
</evidence>
<dbReference type="InterPro" id="IPR050538">
    <property type="entry name" value="MAP_kinase_kinase_kinase"/>
</dbReference>
<dbReference type="GO" id="GO:0004842">
    <property type="term" value="F:ubiquitin-protein transferase activity"/>
    <property type="evidence" value="ECO:0007669"/>
    <property type="project" value="InterPro"/>
</dbReference>
<comment type="caution">
    <text evidence="7">Lacks conserved residue(s) required for the propagation of feature annotation.</text>
</comment>
<dbReference type="SMART" id="SM00220">
    <property type="entry name" value="S_TKc"/>
    <property type="match status" value="1"/>
</dbReference>
<dbReference type="GO" id="GO:0000165">
    <property type="term" value="P:MAPK cascade"/>
    <property type="evidence" value="ECO:0000318"/>
    <property type="project" value="GO_Central"/>
</dbReference>
<comment type="similarity">
    <text evidence="1">Belongs to the protein kinase superfamily. STE Ser/Thr protein kinase family. MAP kinase kinase kinase subfamily.</text>
</comment>
<dbReference type="Pfam" id="PF00069">
    <property type="entry name" value="Pkinase"/>
    <property type="match status" value="1"/>
</dbReference>
<dbReference type="Gene3D" id="3.30.2160.10">
    <property type="entry name" value="Hect, E3 ligase catalytic domain"/>
    <property type="match status" value="1"/>
</dbReference>
<sequence length="367" mass="41029">MDGGGFAAQELCPGGVSMICNCKDKEAYVSCLIQSHFVTSIAKQVSLFAQGFDSVSDESILQLLSSTGLELEDLNHMLRGNRNAGHVHEKRKSVGHNCDESSDSLISRHRLNIKNWQRGQLLGRGSFGSVYEVLAGEGTFFAVEEVPLVDDTIVHHIEQEIALLCQLSHQNIVEFVGTEKDESNLYIFFELVRGGSLEKVYQTFELDDSLVSLYTKQLIEGLKYLHDRNIIHRDIKCANILVDDVRIADFGLSKVIKLIILTKSCWGTLNWMAPEVLNPERGGYGVEADIWSLGCTVLEMLTRKIPYFDLERAAVQYSIGKGKLPQIPDTLSRHSRDFILQCLQVNPSERPTAAELLDHPFVKESSS</sequence>
<dbReference type="eggNOG" id="KOG0198">
    <property type="taxonomic scope" value="Eukaryota"/>
</dbReference>
<dbReference type="Gene3D" id="3.90.1750.10">
    <property type="entry name" value="Hect, E3 ligase catalytic domains"/>
    <property type="match status" value="1"/>
</dbReference>
<evidence type="ECO:0000256" key="5">
    <source>
        <dbReference type="ARBA" id="ARBA00022786"/>
    </source>
</evidence>
<dbReference type="InParanoid" id="B9SPD3"/>
<keyword evidence="3" id="KW-0547">Nucleotide-binding</keyword>
<proteinExistence type="inferred from homology"/>
<dbReference type="STRING" id="3988.B9SPD3"/>
<name>B9SPD3_RICCO</name>
<keyword evidence="11" id="KW-1185">Reference proteome</keyword>
<evidence type="ECO:0000259" key="9">
    <source>
        <dbReference type="PROSITE" id="PS50237"/>
    </source>
</evidence>